<sequence>MSISEGFPQLPAAARGLYATLPKEVEGLYTHAFFYLKALASSINRSGTLTGLDDFRVETRNLGDVEQLSYALRCREALFKLSVELGVSEDSTFLAALEEDQMTLTDTLLKMLCSSSGREVILGLEENAAQSVLDLIQYTLDHALIRTREATSKARRLMGKLCEKCDKLPSSLVISGVTQRDEGVSFCGGYGDVFRAMYQGKPVALKYMRMFQDTDQRDIRRRVCREALVWQRLRHLYIVPLIGVDTESFAPSLCLVSPWMKNGTVLTYLKGMEGVARQRTVNRLVVQGNRPNRPKGDVIPDTIWHIIEDCWAHSPADRPSTKTLNELLSGDTLVHSTANSQVTVSNPWTVSNPPGEQYEGWVQSAISPFTEFIDLSINPRKYYLDLQEIADGPGGTTTLYVARLADSQSDDLMLSAHVKERDQRITFVAIKSVPILPSGSEKFNEVFRELTIMRDLLCENILHMDALYIDPVEDTLWIRMEFMTRSLSSIIELRRVGLPLSDRIIAGCTKDIISALEYLRVHDITLKSVRAGNVLVNNHGVLKLTNLSTAVKLSTSSFPGTEVSHMPTAPCQNISGNATSLCLLVCDMATGHRLPLLAPETPDEGSPSSPTFQQFMQVYFDLEDWSPLSSMASRTPAFREFIKMCFEPAVAITGFQPLIESSFIRDACERSTLTQLIAQCTAFEARLREQQVPR</sequence>
<dbReference type="GO" id="GO:0005524">
    <property type="term" value="F:ATP binding"/>
    <property type="evidence" value="ECO:0007669"/>
    <property type="project" value="UniProtKB-KW"/>
</dbReference>
<dbReference type="AlphaFoldDB" id="A0A8H7DAK0"/>
<organism evidence="5 6">
    <name type="scientific">Mycena venus</name>
    <dbReference type="NCBI Taxonomy" id="2733690"/>
    <lineage>
        <taxon>Eukaryota</taxon>
        <taxon>Fungi</taxon>
        <taxon>Dikarya</taxon>
        <taxon>Basidiomycota</taxon>
        <taxon>Agaricomycotina</taxon>
        <taxon>Agaricomycetes</taxon>
        <taxon>Agaricomycetidae</taxon>
        <taxon>Agaricales</taxon>
        <taxon>Marasmiineae</taxon>
        <taxon>Mycenaceae</taxon>
        <taxon>Mycena</taxon>
    </lineage>
</organism>
<keyword evidence="3" id="KW-0067">ATP-binding</keyword>
<comment type="similarity">
    <text evidence="1">Belongs to the protein kinase superfamily. STE Ser/Thr protein kinase family. STE20 subfamily.</text>
</comment>
<dbReference type="PANTHER" id="PTHR45832">
    <property type="entry name" value="SERINE/THREONINE-PROTEIN KINASE SAMKA-RELATED-RELATED"/>
    <property type="match status" value="1"/>
</dbReference>
<dbReference type="PROSITE" id="PS50011">
    <property type="entry name" value="PROTEIN_KINASE_DOM"/>
    <property type="match status" value="1"/>
</dbReference>
<dbReference type="PANTHER" id="PTHR45832:SF22">
    <property type="entry name" value="SERINE_THREONINE-PROTEIN KINASE SAMKA-RELATED"/>
    <property type="match status" value="1"/>
</dbReference>
<protein>
    <submittedName>
        <fullName evidence="5">Kinase-like protein</fullName>
    </submittedName>
</protein>
<dbReference type="InterPro" id="IPR051931">
    <property type="entry name" value="PAK3-like"/>
</dbReference>
<accession>A0A8H7DAK0</accession>
<dbReference type="InterPro" id="IPR011009">
    <property type="entry name" value="Kinase-like_dom_sf"/>
</dbReference>
<name>A0A8H7DAK0_9AGAR</name>
<reference evidence="5" key="1">
    <citation type="submission" date="2020-05" db="EMBL/GenBank/DDBJ databases">
        <title>Mycena genomes resolve the evolution of fungal bioluminescence.</title>
        <authorList>
            <person name="Tsai I.J."/>
        </authorList>
    </citation>
    <scope>NUCLEOTIDE SEQUENCE</scope>
    <source>
        <strain evidence="5">CCC161011</strain>
    </source>
</reference>
<dbReference type="Gene3D" id="1.10.510.10">
    <property type="entry name" value="Transferase(Phosphotransferase) domain 1"/>
    <property type="match status" value="2"/>
</dbReference>
<dbReference type="SUPFAM" id="SSF56112">
    <property type="entry name" value="Protein kinase-like (PK-like)"/>
    <property type="match status" value="2"/>
</dbReference>
<evidence type="ECO:0000256" key="3">
    <source>
        <dbReference type="ARBA" id="ARBA00022840"/>
    </source>
</evidence>
<keyword evidence="5" id="KW-0808">Transferase</keyword>
<proteinExistence type="inferred from homology"/>
<evidence type="ECO:0000259" key="4">
    <source>
        <dbReference type="PROSITE" id="PS50011"/>
    </source>
</evidence>
<evidence type="ECO:0000256" key="1">
    <source>
        <dbReference type="ARBA" id="ARBA00008874"/>
    </source>
</evidence>
<comment type="caution">
    <text evidence="5">The sequence shown here is derived from an EMBL/GenBank/DDBJ whole genome shotgun (WGS) entry which is preliminary data.</text>
</comment>
<feature type="domain" description="Protein kinase" evidence="4">
    <location>
        <begin position="383"/>
        <end position="684"/>
    </location>
</feature>
<dbReference type="Pfam" id="PF07714">
    <property type="entry name" value="PK_Tyr_Ser-Thr"/>
    <property type="match status" value="1"/>
</dbReference>
<dbReference type="InterPro" id="IPR000719">
    <property type="entry name" value="Prot_kinase_dom"/>
</dbReference>
<dbReference type="OrthoDB" id="346907at2759"/>
<dbReference type="Pfam" id="PF00069">
    <property type="entry name" value="Pkinase"/>
    <property type="match status" value="1"/>
</dbReference>
<dbReference type="EMBL" id="JACAZI010000002">
    <property type="protein sequence ID" value="KAF7368379.1"/>
    <property type="molecule type" value="Genomic_DNA"/>
</dbReference>
<gene>
    <name evidence="5" type="ORF">MVEN_00159600</name>
</gene>
<dbReference type="Proteomes" id="UP000620124">
    <property type="component" value="Unassembled WGS sequence"/>
</dbReference>
<dbReference type="InterPro" id="IPR001245">
    <property type="entry name" value="Ser-Thr/Tyr_kinase_cat_dom"/>
</dbReference>
<evidence type="ECO:0000256" key="2">
    <source>
        <dbReference type="ARBA" id="ARBA00022741"/>
    </source>
</evidence>
<evidence type="ECO:0000313" key="5">
    <source>
        <dbReference type="EMBL" id="KAF7368379.1"/>
    </source>
</evidence>
<dbReference type="Gene3D" id="3.30.200.20">
    <property type="entry name" value="Phosphorylase Kinase, domain 1"/>
    <property type="match status" value="2"/>
</dbReference>
<keyword evidence="5" id="KW-0418">Kinase</keyword>
<keyword evidence="6" id="KW-1185">Reference proteome</keyword>
<dbReference type="GO" id="GO:0004672">
    <property type="term" value="F:protein kinase activity"/>
    <property type="evidence" value="ECO:0007669"/>
    <property type="project" value="InterPro"/>
</dbReference>
<evidence type="ECO:0000313" key="6">
    <source>
        <dbReference type="Proteomes" id="UP000620124"/>
    </source>
</evidence>
<keyword evidence="2" id="KW-0547">Nucleotide-binding</keyword>